<proteinExistence type="inferred from homology"/>
<dbReference type="Pfam" id="PF02575">
    <property type="entry name" value="YbaB_DNA_bd"/>
    <property type="match status" value="1"/>
</dbReference>
<comment type="similarity">
    <text evidence="2">Belongs to the YbaB/EbfC family.</text>
</comment>
<dbReference type="InterPro" id="IPR036894">
    <property type="entry name" value="YbaB-like_sf"/>
</dbReference>
<keyword evidence="1 2" id="KW-0238">DNA-binding</keyword>
<comment type="function">
    <text evidence="2">Binds to DNA and alters its conformation. May be involved in regulation of gene expression, nucleoid organization and DNA protection.</text>
</comment>
<dbReference type="GO" id="GO:0043590">
    <property type="term" value="C:bacterial nucleoid"/>
    <property type="evidence" value="ECO:0007669"/>
    <property type="project" value="UniProtKB-UniRule"/>
</dbReference>
<protein>
    <recommendedName>
        <fullName evidence="2">Nucleoid-associated protein ENL70_01815</fullName>
    </recommendedName>
</protein>
<comment type="subunit">
    <text evidence="2">Homodimer.</text>
</comment>
<dbReference type="PANTHER" id="PTHR33449:SF1">
    <property type="entry name" value="NUCLEOID-ASSOCIATED PROTEIN YBAB"/>
    <property type="match status" value="1"/>
</dbReference>
<dbReference type="GO" id="GO:0003677">
    <property type="term" value="F:DNA binding"/>
    <property type="evidence" value="ECO:0007669"/>
    <property type="project" value="UniProtKB-UniRule"/>
</dbReference>
<dbReference type="NCBIfam" id="TIGR00103">
    <property type="entry name" value="DNA_YbaB_EbfC"/>
    <property type="match status" value="1"/>
</dbReference>
<reference evidence="3" key="1">
    <citation type="journal article" date="2020" name="mSystems">
        <title>Genome- and Community-Level Interaction Insights into Carbon Utilization and Element Cycling Functions of Hydrothermarchaeota in Hydrothermal Sediment.</title>
        <authorList>
            <person name="Zhou Z."/>
            <person name="Liu Y."/>
            <person name="Xu W."/>
            <person name="Pan J."/>
            <person name="Luo Z.H."/>
            <person name="Li M."/>
        </authorList>
    </citation>
    <scope>NUCLEOTIDE SEQUENCE [LARGE SCALE GENOMIC DNA]</scope>
    <source>
        <strain evidence="3">SpSt-1019</strain>
    </source>
</reference>
<dbReference type="PANTHER" id="PTHR33449">
    <property type="entry name" value="NUCLEOID-ASSOCIATED PROTEIN YBAB"/>
    <property type="match status" value="1"/>
</dbReference>
<gene>
    <name evidence="3" type="ORF">ENL70_01815</name>
</gene>
<organism evidence="3">
    <name type="scientific">Thermodesulfobium narugense</name>
    <dbReference type="NCBI Taxonomy" id="184064"/>
    <lineage>
        <taxon>Bacteria</taxon>
        <taxon>Pseudomonadati</taxon>
        <taxon>Thermodesulfobiota</taxon>
        <taxon>Thermodesulfobiia</taxon>
        <taxon>Thermodesulfobiales</taxon>
        <taxon>Thermodesulfobiaceae</taxon>
        <taxon>Thermodesulfobium</taxon>
    </lineage>
</organism>
<accession>A0A7C5PQ92</accession>
<dbReference type="GO" id="GO:0005829">
    <property type="term" value="C:cytosol"/>
    <property type="evidence" value="ECO:0007669"/>
    <property type="project" value="TreeGrafter"/>
</dbReference>
<sequence length="92" mass="10015">MIPGMKKAQQMLEKFQAELANLEVEAKAGGDLVKVVVTGDQKIKSITLDPSLKEEDLQTLADLIMVAVNNALDEVKEAGMKKMQKMGLPGLF</sequence>
<evidence type="ECO:0000256" key="1">
    <source>
        <dbReference type="ARBA" id="ARBA00023125"/>
    </source>
</evidence>
<evidence type="ECO:0000256" key="2">
    <source>
        <dbReference type="HAMAP-Rule" id="MF_00274"/>
    </source>
</evidence>
<dbReference type="HAMAP" id="MF_00274">
    <property type="entry name" value="DNA_YbaB_EbfC"/>
    <property type="match status" value="1"/>
</dbReference>
<dbReference type="SUPFAM" id="SSF82607">
    <property type="entry name" value="YbaB-like"/>
    <property type="match status" value="1"/>
</dbReference>
<dbReference type="InterPro" id="IPR004401">
    <property type="entry name" value="YbaB/EbfC"/>
</dbReference>
<comment type="caution">
    <text evidence="3">The sequence shown here is derived from an EMBL/GenBank/DDBJ whole genome shotgun (WGS) entry which is preliminary data.</text>
</comment>
<keyword evidence="2" id="KW-0963">Cytoplasm</keyword>
<name>A0A7C5PQ92_9BACT</name>
<dbReference type="EMBL" id="DRUY01000064">
    <property type="protein sequence ID" value="HHI65272.1"/>
    <property type="molecule type" value="Genomic_DNA"/>
</dbReference>
<dbReference type="AlphaFoldDB" id="A0A7C5PQ92"/>
<comment type="subcellular location">
    <subcellularLocation>
        <location evidence="2">Cytoplasm</location>
        <location evidence="2">Nucleoid</location>
    </subcellularLocation>
</comment>
<evidence type="ECO:0000313" key="3">
    <source>
        <dbReference type="EMBL" id="HHI65272.1"/>
    </source>
</evidence>
<dbReference type="PIRSF" id="PIRSF004555">
    <property type="entry name" value="UCP004555"/>
    <property type="match status" value="1"/>
</dbReference>
<dbReference type="Gene3D" id="3.30.1310.10">
    <property type="entry name" value="Nucleoid-associated protein YbaB-like domain"/>
    <property type="match status" value="1"/>
</dbReference>